<feature type="domain" description="Cyclin-like" evidence="7">
    <location>
        <begin position="407"/>
        <end position="491"/>
    </location>
</feature>
<dbReference type="InterPro" id="IPR039361">
    <property type="entry name" value="Cyclin"/>
</dbReference>
<evidence type="ECO:0000259" key="8">
    <source>
        <dbReference type="SMART" id="SM01332"/>
    </source>
</evidence>
<dbReference type="AlphaFoldDB" id="A0AA38TFH4"/>
<feature type="compositionally biased region" description="Polar residues" evidence="6">
    <location>
        <begin position="14"/>
        <end position="23"/>
    </location>
</feature>
<feature type="domain" description="Cyclin C-terminal" evidence="8">
    <location>
        <begin position="386"/>
        <end position="521"/>
    </location>
</feature>
<evidence type="ECO:0000256" key="1">
    <source>
        <dbReference type="ARBA" id="ARBA00006955"/>
    </source>
</evidence>
<name>A0AA38TFH4_9ASTR</name>
<evidence type="ECO:0000313" key="10">
    <source>
        <dbReference type="Proteomes" id="UP001172457"/>
    </source>
</evidence>
<organism evidence="9 10">
    <name type="scientific">Centaurea solstitialis</name>
    <name type="common">yellow star-thistle</name>
    <dbReference type="NCBI Taxonomy" id="347529"/>
    <lineage>
        <taxon>Eukaryota</taxon>
        <taxon>Viridiplantae</taxon>
        <taxon>Streptophyta</taxon>
        <taxon>Embryophyta</taxon>
        <taxon>Tracheophyta</taxon>
        <taxon>Spermatophyta</taxon>
        <taxon>Magnoliopsida</taxon>
        <taxon>eudicotyledons</taxon>
        <taxon>Gunneridae</taxon>
        <taxon>Pentapetalae</taxon>
        <taxon>asterids</taxon>
        <taxon>campanulids</taxon>
        <taxon>Asterales</taxon>
        <taxon>Asteraceae</taxon>
        <taxon>Carduoideae</taxon>
        <taxon>Cardueae</taxon>
        <taxon>Centaureinae</taxon>
        <taxon>Centaurea</taxon>
    </lineage>
</organism>
<keyword evidence="2" id="KW-0132">Cell division</keyword>
<keyword evidence="3 5" id="KW-0195">Cyclin</keyword>
<dbReference type="SMART" id="SM00385">
    <property type="entry name" value="CYCLIN"/>
    <property type="match status" value="2"/>
</dbReference>
<feature type="region of interest" description="Disordered" evidence="6">
    <location>
        <begin position="1"/>
        <end position="93"/>
    </location>
</feature>
<dbReference type="InterPro" id="IPR013763">
    <property type="entry name" value="Cyclin-like_dom"/>
</dbReference>
<dbReference type="Gene3D" id="1.10.472.10">
    <property type="entry name" value="Cyclin-like"/>
    <property type="match status" value="2"/>
</dbReference>
<dbReference type="PANTHER" id="PTHR10177">
    <property type="entry name" value="CYCLINS"/>
    <property type="match status" value="1"/>
</dbReference>
<protein>
    <recommendedName>
        <fullName evidence="11">Cyclin N-terminal domain-containing protein</fullName>
    </recommendedName>
</protein>
<comment type="similarity">
    <text evidence="1">Belongs to the cyclin family. Cyclin AB subfamily.</text>
</comment>
<dbReference type="SUPFAM" id="SSF47954">
    <property type="entry name" value="Cyclin-like"/>
    <property type="match status" value="2"/>
</dbReference>
<evidence type="ECO:0000256" key="6">
    <source>
        <dbReference type="SAM" id="MobiDB-lite"/>
    </source>
</evidence>
<sequence length="528" mass="59222">MSSIIKFKDKTHGKQVNLTSTHRSPSRQRDMNMENVPAANIQGDTARVTRARAKVLGASRGLPPLHPSVKQDQKQALQPKTKRALENKSATDGASIIQAKRRAVLKDITNNPFEDSSVKASNAIKASTSKQGKRCTATAKKNGRVAPSLRVHPQIQKRKEKTSESMTKQSTKELHEVTSLLKSENDSAIIYKNPSIGGVPDLMLANQTSSRYSGSGSSSQKGESKITNEVEASNDQCIIDIDSKHKAPQMCSLYAAELYRSLRTAELKWRHSVDYMRTMQLEITQEMRGILIDWLVEVCEEYGLASETFYLTVALIDQYLSKKCIGKRRLQLLGITCMLIASKYEEICAPRVEDFCFITDSTYTRGEVLEMEHEILDLLSFQLSIPTTRKFLRLKSTSIAYYLVTLRFLFAAQSSYKAPVLELEFLANYLAELTLIDYSFVKFLPSLIAASAIFLAKWTLDQDEDPWNATLEHYTGYKVSELKVTVLALQDLQLNNAAPLHAIRQKYAQQKFKSVATLSSCKPVKPLS</sequence>
<dbReference type="Proteomes" id="UP001172457">
    <property type="component" value="Chromosome 5"/>
</dbReference>
<evidence type="ECO:0000259" key="7">
    <source>
        <dbReference type="SMART" id="SM00385"/>
    </source>
</evidence>
<accession>A0AA38TFH4</accession>
<dbReference type="GO" id="GO:0044772">
    <property type="term" value="P:mitotic cell cycle phase transition"/>
    <property type="evidence" value="ECO:0007669"/>
    <property type="project" value="InterPro"/>
</dbReference>
<dbReference type="EMBL" id="JARYMX010000005">
    <property type="protein sequence ID" value="KAJ9549653.1"/>
    <property type="molecule type" value="Genomic_DNA"/>
</dbReference>
<evidence type="ECO:0000313" key="9">
    <source>
        <dbReference type="EMBL" id="KAJ9549653.1"/>
    </source>
</evidence>
<feature type="domain" description="Cyclin-like" evidence="7">
    <location>
        <begin position="293"/>
        <end position="377"/>
    </location>
</feature>
<proteinExistence type="inferred from homology"/>
<evidence type="ECO:0008006" key="11">
    <source>
        <dbReference type="Google" id="ProtNLM"/>
    </source>
</evidence>
<dbReference type="InterPro" id="IPR036915">
    <property type="entry name" value="Cyclin-like_sf"/>
</dbReference>
<evidence type="ECO:0000256" key="4">
    <source>
        <dbReference type="ARBA" id="ARBA00023306"/>
    </source>
</evidence>
<dbReference type="SMART" id="SM01332">
    <property type="entry name" value="Cyclin_C"/>
    <property type="match status" value="1"/>
</dbReference>
<dbReference type="GO" id="GO:0051301">
    <property type="term" value="P:cell division"/>
    <property type="evidence" value="ECO:0007669"/>
    <property type="project" value="UniProtKB-KW"/>
</dbReference>
<dbReference type="CDD" id="cd20506">
    <property type="entry name" value="CYCLIN_AtCycA-like_rpt2"/>
    <property type="match status" value="1"/>
</dbReference>
<feature type="compositionally biased region" description="Basic and acidic residues" evidence="6">
    <location>
        <begin position="1"/>
        <end position="12"/>
    </location>
</feature>
<dbReference type="Pfam" id="PF00134">
    <property type="entry name" value="Cyclin_N"/>
    <property type="match status" value="1"/>
</dbReference>
<feature type="region of interest" description="Disordered" evidence="6">
    <location>
        <begin position="208"/>
        <end position="228"/>
    </location>
</feature>
<dbReference type="InterPro" id="IPR006671">
    <property type="entry name" value="Cyclin_N"/>
</dbReference>
<dbReference type="PIRSF" id="PIRSF001771">
    <property type="entry name" value="Cyclin_A_B_D_E"/>
    <property type="match status" value="1"/>
</dbReference>
<gene>
    <name evidence="9" type="ORF">OSB04_022196</name>
</gene>
<dbReference type="Pfam" id="PF02984">
    <property type="entry name" value="Cyclin_C"/>
    <property type="match status" value="1"/>
</dbReference>
<dbReference type="InterPro" id="IPR004367">
    <property type="entry name" value="Cyclin_C-dom"/>
</dbReference>
<keyword evidence="4" id="KW-0131">Cell cycle</keyword>
<reference evidence="9" key="1">
    <citation type="submission" date="2023-03" db="EMBL/GenBank/DDBJ databases">
        <title>Chromosome-scale reference genome and RAD-based genetic map of yellow starthistle (Centaurea solstitialis) reveal putative structural variation and QTLs associated with invader traits.</title>
        <authorList>
            <person name="Reatini B."/>
            <person name="Cang F.A."/>
            <person name="Jiang Q."/>
            <person name="Mckibben M.T.W."/>
            <person name="Barker M.S."/>
            <person name="Rieseberg L.H."/>
            <person name="Dlugosch K.M."/>
        </authorList>
    </citation>
    <scope>NUCLEOTIDE SEQUENCE</scope>
    <source>
        <strain evidence="9">CAN-66</strain>
        <tissue evidence="9">Leaf</tissue>
    </source>
</reference>
<dbReference type="GO" id="GO:0016538">
    <property type="term" value="F:cyclin-dependent protein serine/threonine kinase regulator activity"/>
    <property type="evidence" value="ECO:0007669"/>
    <property type="project" value="InterPro"/>
</dbReference>
<evidence type="ECO:0000256" key="3">
    <source>
        <dbReference type="ARBA" id="ARBA00023127"/>
    </source>
</evidence>
<evidence type="ECO:0000256" key="5">
    <source>
        <dbReference type="RuleBase" id="RU000383"/>
    </source>
</evidence>
<dbReference type="InterPro" id="IPR046965">
    <property type="entry name" value="Cyclin_A/B-like"/>
</dbReference>
<keyword evidence="10" id="KW-1185">Reference proteome</keyword>
<feature type="compositionally biased region" description="Low complexity" evidence="6">
    <location>
        <begin position="209"/>
        <end position="221"/>
    </location>
</feature>
<dbReference type="FunFam" id="1.10.472.10:FF:000001">
    <property type="entry name" value="G2/mitotic-specific cyclin"/>
    <property type="match status" value="1"/>
</dbReference>
<feature type="region of interest" description="Disordered" evidence="6">
    <location>
        <begin position="122"/>
        <end position="149"/>
    </location>
</feature>
<evidence type="ECO:0000256" key="2">
    <source>
        <dbReference type="ARBA" id="ARBA00022618"/>
    </source>
</evidence>
<feature type="region of interest" description="Disordered" evidence="6">
    <location>
        <begin position="154"/>
        <end position="173"/>
    </location>
</feature>
<comment type="caution">
    <text evidence="9">The sequence shown here is derived from an EMBL/GenBank/DDBJ whole genome shotgun (WGS) entry which is preliminary data.</text>
</comment>